<dbReference type="InterPro" id="IPR035905">
    <property type="entry name" value="Barstar-like_sf"/>
</dbReference>
<reference evidence="3 4" key="1">
    <citation type="journal article" date="2011" name="Stand. Genomic Sci.">
        <title>Complete genome sequence of Deinococcus maricopensis type strain (LB-34).</title>
        <authorList>
            <person name="Pukall R."/>
            <person name="Zeytun A."/>
            <person name="Lucas S."/>
            <person name="Lapidus A."/>
            <person name="Hammon N."/>
            <person name="Deshpande S."/>
            <person name="Nolan M."/>
            <person name="Cheng J.F."/>
            <person name="Pitluck S."/>
            <person name="Liolios K."/>
            <person name="Pagani I."/>
            <person name="Mikhailova N."/>
            <person name="Ivanova N."/>
            <person name="Mavromatis K."/>
            <person name="Pati A."/>
            <person name="Tapia R."/>
            <person name="Han C."/>
            <person name="Goodwin L."/>
            <person name="Chen A."/>
            <person name="Palaniappan K."/>
            <person name="Land M."/>
            <person name="Hauser L."/>
            <person name="Chang Y.J."/>
            <person name="Jeffries C.D."/>
            <person name="Brambilla E.M."/>
            <person name="Rohde M."/>
            <person name="Goker M."/>
            <person name="Detter J.C."/>
            <person name="Woyke T."/>
            <person name="Bristow J."/>
            <person name="Eisen J.A."/>
            <person name="Markowitz V."/>
            <person name="Hugenholtz P."/>
            <person name="Kyrpides N.C."/>
            <person name="Klenk H.P."/>
        </authorList>
    </citation>
    <scope>NUCLEOTIDE SEQUENCE [LARGE SCALE GENOMIC DNA]</scope>
    <source>
        <strain evidence="4">DSM 21211 / LMG 22137 / NRRL B-23946 / LB-34</strain>
    </source>
</reference>
<accession>E8U921</accession>
<evidence type="ECO:0000313" key="4">
    <source>
        <dbReference type="Proteomes" id="UP000008635"/>
    </source>
</evidence>
<evidence type="ECO:0000259" key="2">
    <source>
        <dbReference type="Pfam" id="PF01337"/>
    </source>
</evidence>
<reference evidence="4" key="2">
    <citation type="submission" date="2011-01" db="EMBL/GenBank/DDBJ databases">
        <title>The complete genome of Deinococcus maricopensis DSM 21211.</title>
        <authorList>
            <consortium name="US DOE Joint Genome Institute (JGI-PGF)"/>
            <person name="Lucas S."/>
            <person name="Copeland A."/>
            <person name="Lapidus A."/>
            <person name="Goodwin L."/>
            <person name="Pitluck S."/>
            <person name="Kyrpides N."/>
            <person name="Mavromatis K."/>
            <person name="Pagani I."/>
            <person name="Ivanova N."/>
            <person name="Ovchinnikova G."/>
            <person name="Zeytun A."/>
            <person name="Detter J.C."/>
            <person name="Han C."/>
            <person name="Land M."/>
            <person name="Hauser L."/>
            <person name="Markowitz V."/>
            <person name="Cheng J.-F."/>
            <person name="Hugenholtz P."/>
            <person name="Woyke T."/>
            <person name="Wu D."/>
            <person name="Pukall R."/>
            <person name="Gehrich-Schroeter G."/>
            <person name="Brambilla E."/>
            <person name="Klenk H.-P."/>
            <person name="Eisen J.A."/>
        </authorList>
    </citation>
    <scope>NUCLEOTIDE SEQUENCE [LARGE SCALE GENOMIC DNA]</scope>
    <source>
        <strain evidence="4">DSM 21211 / LMG 22137 / NRRL B-23946 / LB-34</strain>
    </source>
</reference>
<dbReference type="Proteomes" id="UP000008635">
    <property type="component" value="Chromosome"/>
</dbReference>
<gene>
    <name evidence="3" type="ordered locus">Deima_1915</name>
</gene>
<proteinExistence type="inferred from homology"/>
<dbReference type="Pfam" id="PF01337">
    <property type="entry name" value="Barstar"/>
    <property type="match status" value="1"/>
</dbReference>
<dbReference type="EMBL" id="CP002454">
    <property type="protein sequence ID" value="ADV67560.1"/>
    <property type="molecule type" value="Genomic_DNA"/>
</dbReference>
<dbReference type="SUPFAM" id="SSF52038">
    <property type="entry name" value="Barstar-related"/>
    <property type="match status" value="1"/>
</dbReference>
<feature type="domain" description="Barstar (barnase inhibitor)" evidence="2">
    <location>
        <begin position="2"/>
        <end position="79"/>
    </location>
</feature>
<dbReference type="RefSeq" id="WP_013557065.1">
    <property type="nucleotide sequence ID" value="NC_014958.1"/>
</dbReference>
<evidence type="ECO:0000313" key="3">
    <source>
        <dbReference type="EMBL" id="ADV67560.1"/>
    </source>
</evidence>
<dbReference type="HOGENOM" id="CLU_121832_3_0_0"/>
<sequence length="88" mass="9719">MIVLDVSRARGRADLMRAARRDLPLPGYFGDNWDALADVLCDAALWPDGATLTVRGLAAFEHRSPDMAALLRDVLRDACLPVVIEDER</sequence>
<dbReference type="KEGG" id="dmr:Deima_1915"/>
<protein>
    <submittedName>
        <fullName evidence="3">Barstar (Barnase inhibitor)</fullName>
    </submittedName>
</protein>
<dbReference type="Gene3D" id="3.30.370.10">
    <property type="entry name" value="Barstar-like"/>
    <property type="match status" value="1"/>
</dbReference>
<name>E8U921_DEIML</name>
<keyword evidence="4" id="KW-1185">Reference proteome</keyword>
<dbReference type="STRING" id="709986.Deima_1915"/>
<comment type="similarity">
    <text evidence="1">Belongs to the barstar family.</text>
</comment>
<dbReference type="InterPro" id="IPR000468">
    <property type="entry name" value="Barstar"/>
</dbReference>
<dbReference type="AlphaFoldDB" id="E8U921"/>
<evidence type="ECO:0000256" key="1">
    <source>
        <dbReference type="ARBA" id="ARBA00006845"/>
    </source>
</evidence>
<organism evidence="3 4">
    <name type="scientific">Deinococcus maricopensis (strain DSM 21211 / LMG 22137 / NRRL B-23946 / LB-34)</name>
    <dbReference type="NCBI Taxonomy" id="709986"/>
    <lineage>
        <taxon>Bacteria</taxon>
        <taxon>Thermotogati</taxon>
        <taxon>Deinococcota</taxon>
        <taxon>Deinococci</taxon>
        <taxon>Deinococcales</taxon>
        <taxon>Deinococcaceae</taxon>
        <taxon>Deinococcus</taxon>
    </lineage>
</organism>